<dbReference type="Proteomes" id="UP001244427">
    <property type="component" value="Unassembled WGS sequence"/>
</dbReference>
<reference evidence="1 2" key="1">
    <citation type="submission" date="2023-07" db="EMBL/GenBank/DDBJ databases">
        <title>Comparative genomics of wheat-associated soil bacteria to identify genetic determinants of phenazine resistance.</title>
        <authorList>
            <person name="Mouncey N."/>
        </authorList>
    </citation>
    <scope>NUCLEOTIDE SEQUENCE [LARGE SCALE GENOMIC DNA]</scope>
    <source>
        <strain evidence="1 2">W4I9-1</strain>
    </source>
</reference>
<dbReference type="RefSeq" id="WP_307297480.1">
    <property type="nucleotide sequence ID" value="NZ_JAUSXV010000001.1"/>
</dbReference>
<keyword evidence="2" id="KW-1185">Reference proteome</keyword>
<dbReference type="EMBL" id="JAUSXV010000001">
    <property type="protein sequence ID" value="MDQ0648628.1"/>
    <property type="molecule type" value="Genomic_DNA"/>
</dbReference>
<protein>
    <submittedName>
        <fullName evidence="1">Uncharacterized protein</fullName>
    </submittedName>
</protein>
<comment type="caution">
    <text evidence="1">The sequence shown here is derived from an EMBL/GenBank/DDBJ whole genome shotgun (WGS) entry which is preliminary data.</text>
</comment>
<gene>
    <name evidence="1" type="ORF">QFZ53_002824</name>
</gene>
<sequence length="120" mass="13263">MPIEVTLVSPVPLSVEEQREFAELLNPPLVAVETRGGGTVEFTELDRTRVLILGRPRRVETLTDLVRLHPDETREIEMTSEGAVMVDGVIPFAEYRRGLALVFAFEEATGGKAIVKGMTQ</sequence>
<evidence type="ECO:0000313" key="2">
    <source>
        <dbReference type="Proteomes" id="UP001244427"/>
    </source>
</evidence>
<dbReference type="AlphaFoldDB" id="A0AAW8EYM6"/>
<accession>A0AAW8EYM6</accession>
<evidence type="ECO:0000313" key="1">
    <source>
        <dbReference type="EMBL" id="MDQ0648628.1"/>
    </source>
</evidence>
<organism evidence="1 2">
    <name type="scientific">Microbacterium natoriense</name>
    <dbReference type="NCBI Taxonomy" id="284570"/>
    <lineage>
        <taxon>Bacteria</taxon>
        <taxon>Bacillati</taxon>
        <taxon>Actinomycetota</taxon>
        <taxon>Actinomycetes</taxon>
        <taxon>Micrococcales</taxon>
        <taxon>Microbacteriaceae</taxon>
        <taxon>Microbacterium</taxon>
    </lineage>
</organism>
<name>A0AAW8EYM6_9MICO</name>
<proteinExistence type="predicted"/>